<keyword evidence="9" id="KW-0234">DNA repair</keyword>
<dbReference type="SUPFAM" id="SSF56219">
    <property type="entry name" value="DNase I-like"/>
    <property type="match status" value="1"/>
</dbReference>
<comment type="caution">
    <text evidence="12">The sequence shown here is derived from an EMBL/GenBank/DDBJ whole genome shotgun (WGS) entry which is preliminary data.</text>
</comment>
<dbReference type="EMBL" id="JAVFWL010000001">
    <property type="protein sequence ID" value="KAK6727566.1"/>
    <property type="molecule type" value="Genomic_DNA"/>
</dbReference>
<dbReference type="PANTHER" id="PTHR15822:SF4">
    <property type="entry name" value="TYROSYL-DNA PHOSPHODIESTERASE 2"/>
    <property type="match status" value="1"/>
</dbReference>
<evidence type="ECO:0000256" key="5">
    <source>
        <dbReference type="ARBA" id="ARBA00022723"/>
    </source>
</evidence>
<dbReference type="Proteomes" id="UP001303046">
    <property type="component" value="Unassembled WGS sequence"/>
</dbReference>
<dbReference type="CDD" id="cd14273">
    <property type="entry name" value="UBA_TAP-C_like"/>
    <property type="match status" value="1"/>
</dbReference>
<organism evidence="12 13">
    <name type="scientific">Necator americanus</name>
    <name type="common">Human hookworm</name>
    <dbReference type="NCBI Taxonomy" id="51031"/>
    <lineage>
        <taxon>Eukaryota</taxon>
        <taxon>Metazoa</taxon>
        <taxon>Ecdysozoa</taxon>
        <taxon>Nematoda</taxon>
        <taxon>Chromadorea</taxon>
        <taxon>Rhabditida</taxon>
        <taxon>Rhabditina</taxon>
        <taxon>Rhabditomorpha</taxon>
        <taxon>Strongyloidea</taxon>
        <taxon>Ancylostomatidae</taxon>
        <taxon>Bunostominae</taxon>
        <taxon>Necator</taxon>
    </lineage>
</organism>
<evidence type="ECO:0000256" key="9">
    <source>
        <dbReference type="ARBA" id="ARBA00023204"/>
    </source>
</evidence>
<keyword evidence="10" id="KW-0539">Nucleus</keyword>
<reference evidence="12 13" key="1">
    <citation type="submission" date="2023-08" db="EMBL/GenBank/DDBJ databases">
        <title>A Necator americanus chromosomal reference genome.</title>
        <authorList>
            <person name="Ilik V."/>
            <person name="Petrzelkova K.J."/>
            <person name="Pardy F."/>
            <person name="Fuh T."/>
            <person name="Niatou-Singa F.S."/>
            <person name="Gouil Q."/>
            <person name="Baker L."/>
            <person name="Ritchie M.E."/>
            <person name="Jex A.R."/>
            <person name="Gazzola D."/>
            <person name="Li H."/>
            <person name="Toshio Fujiwara R."/>
            <person name="Zhan B."/>
            <person name="Aroian R.V."/>
            <person name="Pafco B."/>
            <person name="Schwarz E.M."/>
        </authorList>
    </citation>
    <scope>NUCLEOTIDE SEQUENCE [LARGE SCALE GENOMIC DNA]</scope>
    <source>
        <strain evidence="12 13">Aroian</strain>
        <tissue evidence="12">Whole animal</tissue>
    </source>
</reference>
<feature type="domain" description="Endonuclease/exonuclease/phosphatase" evidence="11">
    <location>
        <begin position="177"/>
        <end position="406"/>
    </location>
</feature>
<dbReference type="Pfam" id="PF14555">
    <property type="entry name" value="UBA_4"/>
    <property type="match status" value="1"/>
</dbReference>
<evidence type="ECO:0000256" key="8">
    <source>
        <dbReference type="ARBA" id="ARBA00022842"/>
    </source>
</evidence>
<dbReference type="Gene3D" id="3.60.10.10">
    <property type="entry name" value="Endonuclease/exonuclease/phosphatase"/>
    <property type="match status" value="1"/>
</dbReference>
<dbReference type="SUPFAM" id="SSF46934">
    <property type="entry name" value="UBA-like"/>
    <property type="match status" value="1"/>
</dbReference>
<evidence type="ECO:0000256" key="7">
    <source>
        <dbReference type="ARBA" id="ARBA00022801"/>
    </source>
</evidence>
<keyword evidence="5" id="KW-0479">Metal-binding</keyword>
<keyword evidence="13" id="KW-1185">Reference proteome</keyword>
<comment type="cofactor">
    <cofactor evidence="2">
        <name>Mg(2+)</name>
        <dbReference type="ChEBI" id="CHEBI:18420"/>
    </cofactor>
</comment>
<keyword evidence="7" id="KW-0378">Hydrolase</keyword>
<dbReference type="Gene3D" id="1.10.8.10">
    <property type="entry name" value="DNA helicase RuvA subunit, C-terminal domain"/>
    <property type="match status" value="1"/>
</dbReference>
<gene>
    <name evidence="12" type="primary">Necator_chrI.g1450</name>
    <name evidence="12" type="ORF">RB195_005324</name>
</gene>
<evidence type="ECO:0000256" key="2">
    <source>
        <dbReference type="ARBA" id="ARBA00001946"/>
    </source>
</evidence>
<accession>A0ABR1BMA8</accession>
<evidence type="ECO:0000256" key="4">
    <source>
        <dbReference type="ARBA" id="ARBA00022722"/>
    </source>
</evidence>
<dbReference type="InterPro" id="IPR005135">
    <property type="entry name" value="Endo/exonuclease/phosphatase"/>
</dbReference>
<comment type="cofactor">
    <cofactor evidence="1">
        <name>Mn(2+)</name>
        <dbReference type="ChEBI" id="CHEBI:29035"/>
    </cofactor>
</comment>
<protein>
    <recommendedName>
        <fullName evidence="11">Endonuclease/exonuclease/phosphatase domain-containing protein</fullName>
    </recommendedName>
</protein>
<sequence length="414" mass="46561">MGGASTFAIFKDAITVWRVSSEISLASVQRFAGTRTKERLAGCCTLEMNEEGNEELPRKQMKLSPTAAEEEDNDLECIGEISGLLPMFSQSDEHQLTPPKREALTDFMAITNAEESAALSILESTAWDVNRALNFFFGNDDEDANVEEAKENLVSRNLGNSTPSGPVDLTGLEVSLVSWNIDGLDGNNLATRMKAVYKIVSNLNPDFVFLQEVVGRELPAIDRLSKLYDIYYSNKDYLYFTAILVSKSFEVESHYVIYYQNSGMGRTLQIVEGKIGEQQVFLLNTHLESMKEHSKARKEQFQLCMTKIHEIISTNPNCLLFFGGDLNIRDDEISNVPRGLADAWLAAGGDKGTQFTWDTRKNDNKQGFGARTRFDRIFWYGPLSRVKFSLAGQQRIRSCLCFPSDHWAVHCEFS</sequence>
<evidence type="ECO:0000256" key="6">
    <source>
        <dbReference type="ARBA" id="ARBA00022763"/>
    </source>
</evidence>
<dbReference type="InterPro" id="IPR036691">
    <property type="entry name" value="Endo/exonu/phosph_ase_sf"/>
</dbReference>
<keyword evidence="8" id="KW-0460">Magnesium</keyword>
<dbReference type="PANTHER" id="PTHR15822">
    <property type="entry name" value="TRAF AND TNF RECEPTOR-ASSOCIATED PROTEIN"/>
    <property type="match status" value="1"/>
</dbReference>
<evidence type="ECO:0000256" key="1">
    <source>
        <dbReference type="ARBA" id="ARBA00001936"/>
    </source>
</evidence>
<proteinExistence type="predicted"/>
<comment type="subcellular location">
    <subcellularLocation>
        <location evidence="3">Nucleus</location>
        <location evidence="3">PML body</location>
    </subcellularLocation>
</comment>
<keyword evidence="4" id="KW-0540">Nuclease</keyword>
<dbReference type="InterPro" id="IPR051547">
    <property type="entry name" value="TDP2-like"/>
</dbReference>
<dbReference type="Pfam" id="PF03372">
    <property type="entry name" value="Exo_endo_phos"/>
    <property type="match status" value="1"/>
</dbReference>
<name>A0ABR1BMA8_NECAM</name>
<dbReference type="InterPro" id="IPR009060">
    <property type="entry name" value="UBA-like_sf"/>
</dbReference>
<evidence type="ECO:0000259" key="11">
    <source>
        <dbReference type="Pfam" id="PF03372"/>
    </source>
</evidence>
<evidence type="ECO:0000313" key="12">
    <source>
        <dbReference type="EMBL" id="KAK6727566.1"/>
    </source>
</evidence>
<evidence type="ECO:0000256" key="10">
    <source>
        <dbReference type="ARBA" id="ARBA00023242"/>
    </source>
</evidence>
<evidence type="ECO:0000256" key="3">
    <source>
        <dbReference type="ARBA" id="ARBA00004322"/>
    </source>
</evidence>
<keyword evidence="6" id="KW-0227">DNA damage</keyword>
<evidence type="ECO:0000313" key="13">
    <source>
        <dbReference type="Proteomes" id="UP001303046"/>
    </source>
</evidence>
<dbReference type="CDD" id="cd09080">
    <property type="entry name" value="TDP2"/>
    <property type="match status" value="1"/>
</dbReference>